<proteinExistence type="predicted"/>
<evidence type="ECO:0000256" key="1">
    <source>
        <dbReference type="SAM" id="MobiDB-lite"/>
    </source>
</evidence>
<name>A0ABV0YW93_9TELE</name>
<organism evidence="2 3">
    <name type="scientific">Ameca splendens</name>
    <dbReference type="NCBI Taxonomy" id="208324"/>
    <lineage>
        <taxon>Eukaryota</taxon>
        <taxon>Metazoa</taxon>
        <taxon>Chordata</taxon>
        <taxon>Craniata</taxon>
        <taxon>Vertebrata</taxon>
        <taxon>Euteleostomi</taxon>
        <taxon>Actinopterygii</taxon>
        <taxon>Neopterygii</taxon>
        <taxon>Teleostei</taxon>
        <taxon>Neoteleostei</taxon>
        <taxon>Acanthomorphata</taxon>
        <taxon>Ovalentaria</taxon>
        <taxon>Atherinomorphae</taxon>
        <taxon>Cyprinodontiformes</taxon>
        <taxon>Goodeidae</taxon>
        <taxon>Ameca</taxon>
    </lineage>
</organism>
<gene>
    <name evidence="2" type="ORF">AMECASPLE_037216</name>
</gene>
<protein>
    <submittedName>
        <fullName evidence="2">Uncharacterized protein</fullName>
    </submittedName>
</protein>
<comment type="caution">
    <text evidence="2">The sequence shown here is derived from an EMBL/GenBank/DDBJ whole genome shotgun (WGS) entry which is preliminary data.</text>
</comment>
<keyword evidence="3" id="KW-1185">Reference proteome</keyword>
<sequence length="150" mass="16700">MYYCLPAANTYSPLGAAKILQCGGYQVFPISISLEEYKKVEMSALQCLGNFKSWSLVPVTLCSGSKSSVWILPQPKCSSLRRNPFWNKPQLTAQDLHPQASEPCSPSTNYPTESSPEHSPPPWTNSPVPQQHKVSPPRLHIILPLNHLFI</sequence>
<dbReference type="Proteomes" id="UP001469553">
    <property type="component" value="Unassembled WGS sequence"/>
</dbReference>
<evidence type="ECO:0000313" key="2">
    <source>
        <dbReference type="EMBL" id="MEQ2297695.1"/>
    </source>
</evidence>
<feature type="region of interest" description="Disordered" evidence="1">
    <location>
        <begin position="91"/>
        <end position="134"/>
    </location>
</feature>
<accession>A0ABV0YW93</accession>
<evidence type="ECO:0000313" key="3">
    <source>
        <dbReference type="Proteomes" id="UP001469553"/>
    </source>
</evidence>
<dbReference type="EMBL" id="JAHRIP010043819">
    <property type="protein sequence ID" value="MEQ2297695.1"/>
    <property type="molecule type" value="Genomic_DNA"/>
</dbReference>
<reference evidence="2 3" key="1">
    <citation type="submission" date="2021-06" db="EMBL/GenBank/DDBJ databases">
        <authorList>
            <person name="Palmer J.M."/>
        </authorList>
    </citation>
    <scope>NUCLEOTIDE SEQUENCE [LARGE SCALE GENOMIC DNA]</scope>
    <source>
        <strain evidence="2 3">AS_MEX2019</strain>
        <tissue evidence="2">Muscle</tissue>
    </source>
</reference>